<keyword evidence="4" id="KW-0472">Membrane</keyword>
<feature type="domain" description="Glycoside-hydrolase family GH114 TIM-barrel" evidence="5">
    <location>
        <begin position="103"/>
        <end position="335"/>
    </location>
</feature>
<dbReference type="PANTHER" id="PTHR35273:SF2">
    <property type="entry name" value="ALPHA-GALACTOSIDASE"/>
    <property type="match status" value="1"/>
</dbReference>
<organism evidence="6 7">
    <name type="scientific">Helicocarpus griseus UAMH5409</name>
    <dbReference type="NCBI Taxonomy" id="1447875"/>
    <lineage>
        <taxon>Eukaryota</taxon>
        <taxon>Fungi</taxon>
        <taxon>Dikarya</taxon>
        <taxon>Ascomycota</taxon>
        <taxon>Pezizomycotina</taxon>
        <taxon>Eurotiomycetes</taxon>
        <taxon>Eurotiomycetidae</taxon>
        <taxon>Onygenales</taxon>
        <taxon>Ajellomycetaceae</taxon>
        <taxon>Helicocarpus</taxon>
    </lineage>
</organism>
<dbReference type="AlphaFoldDB" id="A0A2B7XLZ3"/>
<dbReference type="GO" id="GO:0004557">
    <property type="term" value="F:alpha-galactosidase activity"/>
    <property type="evidence" value="ECO:0007669"/>
    <property type="project" value="UniProtKB-EC"/>
</dbReference>
<evidence type="ECO:0000256" key="1">
    <source>
        <dbReference type="ARBA" id="ARBA00001255"/>
    </source>
</evidence>
<dbReference type="Proteomes" id="UP000223968">
    <property type="component" value="Unassembled WGS sequence"/>
</dbReference>
<dbReference type="Pfam" id="PF03537">
    <property type="entry name" value="Glyco_hydro_114"/>
    <property type="match status" value="1"/>
</dbReference>
<sequence>MAATGYKSSSEAGLKGGHVWPWSRWSKQKTIIICLIMLLSIAALAVGLGVGLCRAATYGHCPGWKYPGGGRPGWDHGDAPTDSPTGAPTPPNGELWQPAPGTTWQINLVDRVKASKMQVDVYDIDLFDNEKDDISRLKEEGRKIICYFSAGSFEDWREDAKKFEDSDLGRGLDGWDGEKWLNTRSENVRNIMLSRLDMAKDKGCNGVDPDNVDGYDNNNGLNLSQDDAVNYITFLADAAHQRGLSMGLKNAVAIIPKVKQKVEFAVNEQCLEYSQCGAYKPLIDANKAVFHIEYPKGEEKSDSVNVAANVRSSVCGNPTTEKFSSVLKNINLDEWAQTC</sequence>
<evidence type="ECO:0000256" key="4">
    <source>
        <dbReference type="SAM" id="Phobius"/>
    </source>
</evidence>
<keyword evidence="4" id="KW-0812">Transmembrane</keyword>
<protein>
    <recommendedName>
        <fullName evidence="2">alpha-galactosidase</fullName>
        <ecNumber evidence="2">3.2.1.22</ecNumber>
    </recommendedName>
</protein>
<keyword evidence="4" id="KW-1133">Transmembrane helix</keyword>
<dbReference type="SUPFAM" id="SSF51445">
    <property type="entry name" value="(Trans)glycosidases"/>
    <property type="match status" value="1"/>
</dbReference>
<dbReference type="InterPro" id="IPR017853">
    <property type="entry name" value="GH"/>
</dbReference>
<dbReference type="EC" id="3.2.1.22" evidence="2"/>
<evidence type="ECO:0000256" key="3">
    <source>
        <dbReference type="SAM" id="MobiDB-lite"/>
    </source>
</evidence>
<name>A0A2B7XLZ3_9EURO</name>
<dbReference type="OrthoDB" id="2108802at2759"/>
<comment type="catalytic activity">
    <reaction evidence="1">
        <text>Hydrolysis of terminal, non-reducing alpha-D-galactose residues in alpha-D-galactosides, including galactose oligosaccharides, galactomannans and galactolipids.</text>
        <dbReference type="EC" id="3.2.1.22"/>
    </reaction>
</comment>
<comment type="caution">
    <text evidence="6">The sequence shown here is derived from an EMBL/GenBank/DDBJ whole genome shotgun (WGS) entry which is preliminary data.</text>
</comment>
<accession>A0A2B7XLZ3</accession>
<dbReference type="STRING" id="1447875.A0A2B7XLZ3"/>
<dbReference type="EMBL" id="PDNB01000091">
    <property type="protein sequence ID" value="PGH09662.1"/>
    <property type="molecule type" value="Genomic_DNA"/>
</dbReference>
<keyword evidence="7" id="KW-1185">Reference proteome</keyword>
<dbReference type="InterPro" id="IPR013785">
    <property type="entry name" value="Aldolase_TIM"/>
</dbReference>
<dbReference type="PANTHER" id="PTHR35273">
    <property type="entry name" value="ALPHA-1,4 POLYGALACTOSAMINIDASE, PUTATIVE (AFU_ORTHOLOGUE AFUA_3G07890)-RELATED"/>
    <property type="match status" value="1"/>
</dbReference>
<proteinExistence type="predicted"/>
<dbReference type="Gene3D" id="3.20.20.70">
    <property type="entry name" value="Aldolase class I"/>
    <property type="match status" value="1"/>
</dbReference>
<reference evidence="6 7" key="1">
    <citation type="submission" date="2017-10" db="EMBL/GenBank/DDBJ databases">
        <title>Comparative genomics in systemic dimorphic fungi from Ajellomycetaceae.</title>
        <authorList>
            <person name="Munoz J.F."/>
            <person name="Mcewen J.G."/>
            <person name="Clay O.K."/>
            <person name="Cuomo C.A."/>
        </authorList>
    </citation>
    <scope>NUCLEOTIDE SEQUENCE [LARGE SCALE GENOMIC DNA]</scope>
    <source>
        <strain evidence="6 7">UAMH5409</strain>
    </source>
</reference>
<gene>
    <name evidence="6" type="ORF">AJ79_05628</name>
</gene>
<evidence type="ECO:0000256" key="2">
    <source>
        <dbReference type="ARBA" id="ARBA00012755"/>
    </source>
</evidence>
<feature type="region of interest" description="Disordered" evidence="3">
    <location>
        <begin position="72"/>
        <end position="98"/>
    </location>
</feature>
<feature type="transmembrane region" description="Helical" evidence="4">
    <location>
        <begin position="31"/>
        <end position="52"/>
    </location>
</feature>
<evidence type="ECO:0000313" key="7">
    <source>
        <dbReference type="Proteomes" id="UP000223968"/>
    </source>
</evidence>
<dbReference type="InterPro" id="IPR004352">
    <property type="entry name" value="GH114_TIM-barrel"/>
</dbReference>
<evidence type="ECO:0000259" key="5">
    <source>
        <dbReference type="Pfam" id="PF03537"/>
    </source>
</evidence>
<evidence type="ECO:0000313" key="6">
    <source>
        <dbReference type="EMBL" id="PGH09662.1"/>
    </source>
</evidence>